<evidence type="ECO:0000313" key="5">
    <source>
        <dbReference type="Proteomes" id="UP000658613"/>
    </source>
</evidence>
<proteinExistence type="predicted"/>
<accession>A0A931GVK1</accession>
<feature type="compositionally biased region" description="Basic and acidic residues" evidence="2">
    <location>
        <begin position="9"/>
        <end position="23"/>
    </location>
</feature>
<dbReference type="PROSITE" id="PS50966">
    <property type="entry name" value="ZF_SWIM"/>
    <property type="match status" value="1"/>
</dbReference>
<keyword evidence="1" id="KW-0862">Zinc</keyword>
<keyword evidence="1" id="KW-0479">Metal-binding</keyword>
<evidence type="ECO:0000256" key="2">
    <source>
        <dbReference type="SAM" id="MobiDB-lite"/>
    </source>
</evidence>
<dbReference type="RefSeq" id="WP_196823913.1">
    <property type="nucleotide sequence ID" value="NZ_CP046980.1"/>
</dbReference>
<organism evidence="4 5">
    <name type="scientific">Corynebacterium aquatimens</name>
    <dbReference type="NCBI Taxonomy" id="1190508"/>
    <lineage>
        <taxon>Bacteria</taxon>
        <taxon>Bacillati</taxon>
        <taxon>Actinomycetota</taxon>
        <taxon>Actinomycetes</taxon>
        <taxon>Mycobacteriales</taxon>
        <taxon>Corynebacteriaceae</taxon>
        <taxon>Corynebacterium</taxon>
    </lineage>
</organism>
<dbReference type="EMBL" id="JADOUE010000001">
    <property type="protein sequence ID" value="MBG6121336.1"/>
    <property type="molecule type" value="Genomic_DNA"/>
</dbReference>
<comment type="caution">
    <text evidence="4">The sequence shown here is derived from an EMBL/GenBank/DDBJ whole genome shotgun (WGS) entry which is preliminary data.</text>
</comment>
<gene>
    <name evidence="4" type="ORF">IW254_000305</name>
</gene>
<evidence type="ECO:0000259" key="3">
    <source>
        <dbReference type="PROSITE" id="PS50966"/>
    </source>
</evidence>
<dbReference type="AlphaFoldDB" id="A0A931GVK1"/>
<name>A0A931GVK1_9CORY</name>
<evidence type="ECO:0000256" key="1">
    <source>
        <dbReference type="PROSITE-ProRule" id="PRU00325"/>
    </source>
</evidence>
<sequence>MPKRRPPKPTKDSETKKPQRPSEDNVIYANFGQRKRVSTAEETLSIPRDAAGSAPNASGDTLEALHSNAPARRLLDAMMRKAETGRLSRGRAYAAKGNVLSVAVEPGKFVGSVAGTQNEPFTPVVILPYRTTEQVQEAVQLMASSRGEVRAARAGRFSEPLLKLLLASDREPVRFMCDCPDNTDVCKHAIAVTFKAAEMLDADPTVLFRLRKLDPLTVERQLLESSKKRANVNHNGSTELFWEGRELPDLPTPKVAPMIEDSDIDLLHRAMQSISFTNLDQLRGVADIEDLYQELTRRD</sequence>
<keyword evidence="5" id="KW-1185">Reference proteome</keyword>
<dbReference type="Proteomes" id="UP000658613">
    <property type="component" value="Unassembled WGS sequence"/>
</dbReference>
<reference evidence="4" key="1">
    <citation type="submission" date="2020-11" db="EMBL/GenBank/DDBJ databases">
        <title>Sequencing the genomes of 1000 actinobacteria strains.</title>
        <authorList>
            <person name="Klenk H.-P."/>
        </authorList>
    </citation>
    <scope>NUCLEOTIDE SEQUENCE</scope>
    <source>
        <strain evidence="4">DSM 45632</strain>
    </source>
</reference>
<dbReference type="InterPro" id="IPR007527">
    <property type="entry name" value="Znf_SWIM"/>
</dbReference>
<dbReference type="PANTHER" id="PTHR38133:SF1">
    <property type="entry name" value="SLR1429 PROTEIN"/>
    <property type="match status" value="1"/>
</dbReference>
<dbReference type="GO" id="GO:0008270">
    <property type="term" value="F:zinc ion binding"/>
    <property type="evidence" value="ECO:0007669"/>
    <property type="project" value="UniProtKB-KW"/>
</dbReference>
<feature type="domain" description="SWIM-type" evidence="3">
    <location>
        <begin position="162"/>
        <end position="197"/>
    </location>
</feature>
<feature type="region of interest" description="Disordered" evidence="2">
    <location>
        <begin position="1"/>
        <end position="62"/>
    </location>
</feature>
<protein>
    <submittedName>
        <fullName evidence="4">Zn finger protein</fullName>
    </submittedName>
</protein>
<keyword evidence="1" id="KW-0863">Zinc-finger</keyword>
<dbReference type="PANTHER" id="PTHR38133">
    <property type="entry name" value="SLR1429 PROTEIN"/>
    <property type="match status" value="1"/>
</dbReference>
<evidence type="ECO:0000313" key="4">
    <source>
        <dbReference type="EMBL" id="MBG6121336.1"/>
    </source>
</evidence>